<accession>A0A0D0BG88</accession>
<sequence length="99" mass="10768">MRHSIITAAVASFAIIGLAQAGRLQFRREIDLHLQARNSCDILECGKALAPTVEECAYVGTKFYDAPADMECIQAAIELGSNLPDVCKDCPAKYNIKLP</sequence>
<keyword evidence="3" id="KW-1185">Reference proteome</keyword>
<dbReference type="Gene3D" id="1.10.1740.120">
    <property type="match status" value="1"/>
</dbReference>
<dbReference type="Proteomes" id="UP000053593">
    <property type="component" value="Unassembled WGS sequence"/>
</dbReference>
<feature type="chain" id="PRO_5002208073" evidence="1">
    <location>
        <begin position="22"/>
        <end position="99"/>
    </location>
</feature>
<name>A0A0D0BG88_9AGAR</name>
<evidence type="ECO:0000256" key="1">
    <source>
        <dbReference type="SAM" id="SignalP"/>
    </source>
</evidence>
<protein>
    <submittedName>
        <fullName evidence="2">Unplaced genomic scaffold GYMLUscaffold_77, whole genome shotgun sequence</fullName>
    </submittedName>
</protein>
<feature type="signal peptide" evidence="1">
    <location>
        <begin position="1"/>
        <end position="21"/>
    </location>
</feature>
<organism evidence="2 3">
    <name type="scientific">Collybiopsis luxurians FD-317 M1</name>
    <dbReference type="NCBI Taxonomy" id="944289"/>
    <lineage>
        <taxon>Eukaryota</taxon>
        <taxon>Fungi</taxon>
        <taxon>Dikarya</taxon>
        <taxon>Basidiomycota</taxon>
        <taxon>Agaricomycotina</taxon>
        <taxon>Agaricomycetes</taxon>
        <taxon>Agaricomycetidae</taxon>
        <taxon>Agaricales</taxon>
        <taxon>Marasmiineae</taxon>
        <taxon>Omphalotaceae</taxon>
        <taxon>Collybiopsis</taxon>
        <taxon>Collybiopsis luxurians</taxon>
    </lineage>
</organism>
<dbReference type="HOGENOM" id="CLU_2320660_0_0_1"/>
<keyword evidence="1" id="KW-0732">Signal</keyword>
<evidence type="ECO:0000313" key="3">
    <source>
        <dbReference type="Proteomes" id="UP000053593"/>
    </source>
</evidence>
<gene>
    <name evidence="2" type="ORF">GYMLUDRAFT_49238</name>
</gene>
<dbReference type="EMBL" id="KN834825">
    <property type="protein sequence ID" value="KIK53706.1"/>
    <property type="molecule type" value="Genomic_DNA"/>
</dbReference>
<reference evidence="2 3" key="1">
    <citation type="submission" date="2014-04" db="EMBL/GenBank/DDBJ databases">
        <title>Evolutionary Origins and Diversification of the Mycorrhizal Mutualists.</title>
        <authorList>
            <consortium name="DOE Joint Genome Institute"/>
            <consortium name="Mycorrhizal Genomics Consortium"/>
            <person name="Kohler A."/>
            <person name="Kuo A."/>
            <person name="Nagy L.G."/>
            <person name="Floudas D."/>
            <person name="Copeland A."/>
            <person name="Barry K.W."/>
            <person name="Cichocki N."/>
            <person name="Veneault-Fourrey C."/>
            <person name="LaButti K."/>
            <person name="Lindquist E.A."/>
            <person name="Lipzen A."/>
            <person name="Lundell T."/>
            <person name="Morin E."/>
            <person name="Murat C."/>
            <person name="Riley R."/>
            <person name="Ohm R."/>
            <person name="Sun H."/>
            <person name="Tunlid A."/>
            <person name="Henrissat B."/>
            <person name="Grigoriev I.V."/>
            <person name="Hibbett D.S."/>
            <person name="Martin F."/>
        </authorList>
    </citation>
    <scope>NUCLEOTIDE SEQUENCE [LARGE SCALE GENOMIC DNA]</scope>
    <source>
        <strain evidence="2 3">FD-317 M1</strain>
    </source>
</reference>
<proteinExistence type="predicted"/>
<evidence type="ECO:0000313" key="2">
    <source>
        <dbReference type="EMBL" id="KIK53706.1"/>
    </source>
</evidence>
<dbReference type="AlphaFoldDB" id="A0A0D0BG88"/>